<evidence type="ECO:0000313" key="3">
    <source>
        <dbReference type="Proteomes" id="UP000678317"/>
    </source>
</evidence>
<gene>
    <name evidence="2" type="ORF">J4035_02070</name>
</gene>
<accession>A0ABS3SCE2</accession>
<keyword evidence="3" id="KW-1185">Reference proteome</keyword>
<proteinExistence type="predicted"/>
<dbReference type="InterPro" id="IPR003812">
    <property type="entry name" value="Fido"/>
</dbReference>
<dbReference type="PROSITE" id="PS51459">
    <property type="entry name" value="FIDO"/>
    <property type="match status" value="1"/>
</dbReference>
<feature type="domain" description="Fido" evidence="1">
    <location>
        <begin position="115"/>
        <end position="257"/>
    </location>
</feature>
<protein>
    <submittedName>
        <fullName evidence="2">Fic family protein</fullName>
    </submittedName>
</protein>
<sequence length="285" mass="29097">MRDARRVAGVTDPLAPLLALPGVAEAVDRARVACEELRWHEAYRRRWREVRAEAGLRATRSSCEIEGVRVPLSQVRALATGGGDEPVVVGALRATALVERWMPALGDRGSVALPPLGQVLAQVHVAATSGWLPDAAVGRLRSTEQPGDLRGLGPAPVGDELAARIELLGRTVQASTAPALVLAAVVHGELLALRPFAGGNGLVARATARLLLTVRGLDPTGSLVTEAAWAAALNPYLGAAAGFATGSPAGVAAWLAGYGDAVVTGAAHARTVADGVLAGSLPSGS</sequence>
<dbReference type="Proteomes" id="UP000678317">
    <property type="component" value="Unassembled WGS sequence"/>
</dbReference>
<dbReference type="SUPFAM" id="SSF140931">
    <property type="entry name" value="Fic-like"/>
    <property type="match status" value="1"/>
</dbReference>
<comment type="caution">
    <text evidence="2">The sequence shown here is derived from an EMBL/GenBank/DDBJ whole genome shotgun (WGS) entry which is preliminary data.</text>
</comment>
<reference evidence="2 3" key="1">
    <citation type="submission" date="2021-03" db="EMBL/GenBank/DDBJ databases">
        <title>novel species in genus Cellulomonas.</title>
        <authorList>
            <person name="Zhang G."/>
        </authorList>
    </citation>
    <scope>NUCLEOTIDE SEQUENCE [LARGE SCALE GENOMIC DNA]</scope>
    <source>
        <strain evidence="3">zg-ZUI188</strain>
    </source>
</reference>
<dbReference type="EMBL" id="JAGFBM010000001">
    <property type="protein sequence ID" value="MBO3083412.1"/>
    <property type="molecule type" value="Genomic_DNA"/>
</dbReference>
<organism evidence="2 3">
    <name type="scientific">Cellulomonas fengjieae</name>
    <dbReference type="NCBI Taxonomy" id="2819978"/>
    <lineage>
        <taxon>Bacteria</taxon>
        <taxon>Bacillati</taxon>
        <taxon>Actinomycetota</taxon>
        <taxon>Actinomycetes</taxon>
        <taxon>Micrococcales</taxon>
        <taxon>Cellulomonadaceae</taxon>
        <taxon>Cellulomonas</taxon>
    </lineage>
</organism>
<evidence type="ECO:0000259" key="1">
    <source>
        <dbReference type="PROSITE" id="PS51459"/>
    </source>
</evidence>
<dbReference type="InterPro" id="IPR036597">
    <property type="entry name" value="Fido-like_dom_sf"/>
</dbReference>
<name>A0ABS3SCE2_9CELL</name>
<evidence type="ECO:0000313" key="2">
    <source>
        <dbReference type="EMBL" id="MBO3083412.1"/>
    </source>
</evidence>
<dbReference type="Gene3D" id="1.10.3290.10">
    <property type="entry name" value="Fido-like domain"/>
    <property type="match status" value="1"/>
</dbReference>